<comment type="caution">
    <text evidence="7">The sequence shown here is derived from an EMBL/GenBank/DDBJ whole genome shotgun (WGS) entry which is preliminary data.</text>
</comment>
<dbReference type="InterPro" id="IPR011006">
    <property type="entry name" value="CheY-like_superfamily"/>
</dbReference>
<dbReference type="PROSITE" id="PS50109">
    <property type="entry name" value="HIS_KIN"/>
    <property type="match status" value="1"/>
</dbReference>
<name>A0A107ILC3_9BURK</name>
<dbReference type="CDD" id="cd00082">
    <property type="entry name" value="HisKA"/>
    <property type="match status" value="1"/>
</dbReference>
<dbReference type="InterPro" id="IPR003594">
    <property type="entry name" value="HATPase_dom"/>
</dbReference>
<dbReference type="SUPFAM" id="SSF52172">
    <property type="entry name" value="CheY-like"/>
    <property type="match status" value="1"/>
</dbReference>
<evidence type="ECO:0000313" key="8">
    <source>
        <dbReference type="Proteomes" id="UP000065504"/>
    </source>
</evidence>
<dbReference type="SMART" id="SM00448">
    <property type="entry name" value="REC"/>
    <property type="match status" value="1"/>
</dbReference>
<evidence type="ECO:0000259" key="6">
    <source>
        <dbReference type="PROSITE" id="PS50110"/>
    </source>
</evidence>
<dbReference type="Pfam" id="PF02518">
    <property type="entry name" value="HATPase_c"/>
    <property type="match status" value="1"/>
</dbReference>
<accession>A0A107ILC3</accession>
<evidence type="ECO:0000313" key="7">
    <source>
        <dbReference type="EMBL" id="KWK79303.1"/>
    </source>
</evidence>
<dbReference type="InterPro" id="IPR001789">
    <property type="entry name" value="Sig_transdc_resp-reg_receiver"/>
</dbReference>
<evidence type="ECO:0000256" key="3">
    <source>
        <dbReference type="ARBA" id="ARBA00022553"/>
    </source>
</evidence>
<dbReference type="PANTHER" id="PTHR43547">
    <property type="entry name" value="TWO-COMPONENT HISTIDINE KINASE"/>
    <property type="match status" value="1"/>
</dbReference>
<dbReference type="InterPro" id="IPR036097">
    <property type="entry name" value="HisK_dim/P_sf"/>
</dbReference>
<dbReference type="Gene3D" id="3.30.565.10">
    <property type="entry name" value="Histidine kinase-like ATPase, C-terminal domain"/>
    <property type="match status" value="1"/>
</dbReference>
<sequence>MKESIGDSAVETIFMNESSGEKVSDYLESGLSVLLVDDQAFVGEVIRRALRSEHDIDLHVCTDAQRAMAVARDVKPTVILQDLVMPDIDGLDLVRAWRADAATARVPIIVLSAKEEPVVKREAFIAGANDYLVKLPDAMELTARIRYHSNSYLMSRQRDEALDFLSHDMRSPQTSILALLDAYRAEHGEMPPIMERIAGHARRALALADGFIHLTRAQSERRAHEVVSLNEIVLDAADQLWEKAAGFGSRVVTQVPDAECVTMGDRLMLTRAVANLIDNGLKYGPAGTDVHCTLAGDDSAWLIGVEDGGAGIAPAQRASATETFVRLESAHGAARGGFGLGLAFVRATAARHRGQILMRDTARGFMVALRLPAQVER</sequence>
<dbReference type="InterPro" id="IPR003661">
    <property type="entry name" value="HisK_dim/P_dom"/>
</dbReference>
<dbReference type="Pfam" id="PF00072">
    <property type="entry name" value="Response_reg"/>
    <property type="match status" value="1"/>
</dbReference>
<keyword evidence="7" id="KW-0808">Transferase</keyword>
<evidence type="ECO:0000256" key="2">
    <source>
        <dbReference type="ARBA" id="ARBA00012438"/>
    </source>
</evidence>
<dbReference type="SMART" id="SM00387">
    <property type="entry name" value="HATPase_c"/>
    <property type="match status" value="1"/>
</dbReference>
<evidence type="ECO:0000256" key="1">
    <source>
        <dbReference type="ARBA" id="ARBA00000085"/>
    </source>
</evidence>
<evidence type="ECO:0000259" key="5">
    <source>
        <dbReference type="PROSITE" id="PS50109"/>
    </source>
</evidence>
<dbReference type="InterPro" id="IPR005467">
    <property type="entry name" value="His_kinase_dom"/>
</dbReference>
<dbReference type="EMBL" id="LPLU01000048">
    <property type="protein sequence ID" value="KWK79303.1"/>
    <property type="molecule type" value="Genomic_DNA"/>
</dbReference>
<gene>
    <name evidence="7" type="ORF">WM16_07060</name>
</gene>
<protein>
    <recommendedName>
        <fullName evidence="2">histidine kinase</fullName>
        <ecNumber evidence="2">2.7.13.3</ecNumber>
    </recommendedName>
</protein>
<dbReference type="SUPFAM" id="SSF47384">
    <property type="entry name" value="Homodimeric domain of signal transducing histidine kinase"/>
    <property type="match status" value="1"/>
</dbReference>
<dbReference type="Gene3D" id="3.40.50.2300">
    <property type="match status" value="1"/>
</dbReference>
<dbReference type="AlphaFoldDB" id="A0A107ILC3"/>
<dbReference type="PROSITE" id="PS50110">
    <property type="entry name" value="RESPONSE_REGULATORY"/>
    <property type="match status" value="1"/>
</dbReference>
<comment type="catalytic activity">
    <reaction evidence="1">
        <text>ATP + protein L-histidine = ADP + protein N-phospho-L-histidine.</text>
        <dbReference type="EC" id="2.7.13.3"/>
    </reaction>
</comment>
<dbReference type="EC" id="2.7.13.3" evidence="2"/>
<feature type="domain" description="Histidine kinase" evidence="5">
    <location>
        <begin position="164"/>
        <end position="375"/>
    </location>
</feature>
<dbReference type="GO" id="GO:0000155">
    <property type="term" value="F:phosphorelay sensor kinase activity"/>
    <property type="evidence" value="ECO:0007669"/>
    <property type="project" value="InterPro"/>
</dbReference>
<organism evidence="7 8">
    <name type="scientific">Burkholderia ubonensis</name>
    <dbReference type="NCBI Taxonomy" id="101571"/>
    <lineage>
        <taxon>Bacteria</taxon>
        <taxon>Pseudomonadati</taxon>
        <taxon>Pseudomonadota</taxon>
        <taxon>Betaproteobacteria</taxon>
        <taxon>Burkholderiales</taxon>
        <taxon>Burkholderiaceae</taxon>
        <taxon>Burkholderia</taxon>
        <taxon>Burkholderia cepacia complex</taxon>
    </lineage>
</organism>
<dbReference type="Proteomes" id="UP000065504">
    <property type="component" value="Unassembled WGS sequence"/>
</dbReference>
<evidence type="ECO:0000256" key="4">
    <source>
        <dbReference type="PROSITE-ProRule" id="PRU00169"/>
    </source>
</evidence>
<proteinExistence type="predicted"/>
<dbReference type="PANTHER" id="PTHR43547:SF2">
    <property type="entry name" value="HYBRID SIGNAL TRANSDUCTION HISTIDINE KINASE C"/>
    <property type="match status" value="1"/>
</dbReference>
<feature type="modified residue" description="4-aspartylphosphate" evidence="4">
    <location>
        <position position="82"/>
    </location>
</feature>
<dbReference type="PRINTS" id="PR00344">
    <property type="entry name" value="BCTRLSENSOR"/>
</dbReference>
<feature type="domain" description="Response regulatory" evidence="6">
    <location>
        <begin position="32"/>
        <end position="149"/>
    </location>
</feature>
<reference evidence="7 8" key="1">
    <citation type="submission" date="2015-11" db="EMBL/GenBank/DDBJ databases">
        <title>Expanding the genomic diversity of Burkholderia species for the development of highly accurate diagnostics.</title>
        <authorList>
            <person name="Sahl J."/>
            <person name="Keim P."/>
            <person name="Wagner D."/>
        </authorList>
    </citation>
    <scope>NUCLEOTIDE SEQUENCE [LARGE SCALE GENOMIC DNA]</scope>
    <source>
        <strain evidence="7 8">MSMB782WGS</strain>
    </source>
</reference>
<keyword evidence="3 4" id="KW-0597">Phosphoprotein</keyword>
<keyword evidence="7" id="KW-0418">Kinase</keyword>
<dbReference type="SUPFAM" id="SSF55874">
    <property type="entry name" value="ATPase domain of HSP90 chaperone/DNA topoisomerase II/histidine kinase"/>
    <property type="match status" value="1"/>
</dbReference>
<dbReference type="InterPro" id="IPR004358">
    <property type="entry name" value="Sig_transdc_His_kin-like_C"/>
</dbReference>
<dbReference type="RefSeq" id="WP_029226096.1">
    <property type="nucleotide sequence ID" value="NZ_LPJH01000105.1"/>
</dbReference>
<dbReference type="InterPro" id="IPR036890">
    <property type="entry name" value="HATPase_C_sf"/>
</dbReference>